<evidence type="ECO:0000313" key="2">
    <source>
        <dbReference type="Proteomes" id="UP000528964"/>
    </source>
</evidence>
<reference evidence="1 2" key="1">
    <citation type="submission" date="2020-08" db="EMBL/GenBank/DDBJ databases">
        <title>Genomic Encyclopedia of Type Strains, Phase IV (KMG-IV): sequencing the most valuable type-strain genomes for metagenomic binning, comparative biology and taxonomic classification.</title>
        <authorList>
            <person name="Goeker M."/>
        </authorList>
    </citation>
    <scope>NUCLEOTIDE SEQUENCE [LARGE SCALE GENOMIC DNA]</scope>
    <source>
        <strain evidence="1 2">DSM 25481</strain>
    </source>
</reference>
<dbReference type="Proteomes" id="UP000528964">
    <property type="component" value="Unassembled WGS sequence"/>
</dbReference>
<dbReference type="AlphaFoldDB" id="A0A7W6D6C5"/>
<dbReference type="Pfam" id="PF19663">
    <property type="entry name" value="DUF6166"/>
    <property type="match status" value="1"/>
</dbReference>
<protein>
    <submittedName>
        <fullName evidence="1">Uncharacterized protein</fullName>
    </submittedName>
</protein>
<evidence type="ECO:0000313" key="1">
    <source>
        <dbReference type="EMBL" id="MBB3973948.1"/>
    </source>
</evidence>
<dbReference type="InterPro" id="IPR046164">
    <property type="entry name" value="DUF6166"/>
</dbReference>
<organism evidence="1 2">
    <name type="scientific">Hansschlegelia beijingensis</name>
    <dbReference type="NCBI Taxonomy" id="1133344"/>
    <lineage>
        <taxon>Bacteria</taxon>
        <taxon>Pseudomonadati</taxon>
        <taxon>Pseudomonadota</taxon>
        <taxon>Alphaproteobacteria</taxon>
        <taxon>Hyphomicrobiales</taxon>
        <taxon>Methylopilaceae</taxon>
        <taxon>Hansschlegelia</taxon>
    </lineage>
</organism>
<sequence length="101" mass="11094">MTVYVGDRTIDGISVMADGQPLDTYEDVKTFSPNGFEWSYEGPEPTQLAFALLVDHLGDGRRAAALAERFMRDVVANFQNEWEMSTADIDRVLASYGAAAA</sequence>
<keyword evidence="2" id="KW-1185">Reference proteome</keyword>
<dbReference type="RefSeq" id="WP_183395813.1">
    <property type="nucleotide sequence ID" value="NZ_JACIDR010000004.1"/>
</dbReference>
<proteinExistence type="predicted"/>
<comment type="caution">
    <text evidence="1">The sequence shown here is derived from an EMBL/GenBank/DDBJ whole genome shotgun (WGS) entry which is preliminary data.</text>
</comment>
<gene>
    <name evidence="1" type="ORF">GGR24_002625</name>
</gene>
<accession>A0A7W6D6C5</accession>
<dbReference type="EMBL" id="JACIDR010000004">
    <property type="protein sequence ID" value="MBB3973948.1"/>
    <property type="molecule type" value="Genomic_DNA"/>
</dbReference>
<name>A0A7W6D6C5_9HYPH</name>